<comment type="subunit">
    <text evidence="4">Tetramer of two alpha and two beta subunits.</text>
</comment>
<dbReference type="InterPro" id="IPR016149">
    <property type="entry name" value="Casein_kin_II_reg-sub_N"/>
</dbReference>
<dbReference type="GO" id="GO:0034456">
    <property type="term" value="C:UTP-C complex"/>
    <property type="evidence" value="ECO:0007669"/>
    <property type="project" value="TreeGrafter"/>
</dbReference>
<dbReference type="GO" id="GO:0005956">
    <property type="term" value="C:protein kinase CK2 complex"/>
    <property type="evidence" value="ECO:0007669"/>
    <property type="project" value="UniProtKB-UniRule"/>
</dbReference>
<dbReference type="Pfam" id="PF01214">
    <property type="entry name" value="CK_II_beta"/>
    <property type="match status" value="1"/>
</dbReference>
<evidence type="ECO:0000313" key="7">
    <source>
        <dbReference type="Proteomes" id="UP000664169"/>
    </source>
</evidence>
<gene>
    <name evidence="6" type="ORF">GOMPHAMPRED_005624</name>
</gene>
<organism evidence="6 7">
    <name type="scientific">Gomphillus americanus</name>
    <dbReference type="NCBI Taxonomy" id="1940652"/>
    <lineage>
        <taxon>Eukaryota</taxon>
        <taxon>Fungi</taxon>
        <taxon>Dikarya</taxon>
        <taxon>Ascomycota</taxon>
        <taxon>Pezizomycotina</taxon>
        <taxon>Lecanoromycetes</taxon>
        <taxon>OSLEUM clade</taxon>
        <taxon>Ostropomycetidae</taxon>
        <taxon>Ostropales</taxon>
        <taxon>Graphidaceae</taxon>
        <taxon>Gomphilloideae</taxon>
        <taxon>Gomphillus</taxon>
    </lineage>
</organism>
<feature type="compositionally biased region" description="Low complexity" evidence="5">
    <location>
        <begin position="253"/>
        <end position="266"/>
    </location>
</feature>
<feature type="region of interest" description="Disordered" evidence="5">
    <location>
        <begin position="244"/>
        <end position="280"/>
    </location>
</feature>
<dbReference type="GO" id="GO:0006359">
    <property type="term" value="P:regulation of transcription by RNA polymerase III"/>
    <property type="evidence" value="ECO:0007669"/>
    <property type="project" value="TreeGrafter"/>
</dbReference>
<dbReference type="GO" id="GO:0005737">
    <property type="term" value="C:cytoplasm"/>
    <property type="evidence" value="ECO:0007669"/>
    <property type="project" value="TreeGrafter"/>
</dbReference>
<dbReference type="OrthoDB" id="2275560at2759"/>
<dbReference type="EMBL" id="CAJPDQ010000035">
    <property type="protein sequence ID" value="CAF9930333.1"/>
    <property type="molecule type" value="Genomic_DNA"/>
</dbReference>
<keyword evidence="7" id="KW-1185">Reference proteome</keyword>
<sequence length="396" mass="43747">MSSFTESDPLDTVTWINSFCSLLGHEYFAEVSEEFIEDDFNLTGLQSQVPMYKDALEMILDVEPDSDMDPEPDEEDMDDDEEDVMRDEEGYRIDAHGFRLPRGRSISDQSIIESSAELLYGLIHQRFITSRPGIQQMAEKYEAQHFGHCPRVFCNSTKVLPVGIYDTPGIDTVKLFCSSCMDVYTPPNSRFQSVDGAFFGTTFGCLFFMTFPDFQITPQGDPLNLASTHPIYSNTPYVVLREPATVTRRDSRSSSLTSASAPTVPSVPQIPAEWIPPSNQPTTINGTSTGNLAPGLGPGRIHEPKIYGFRVSERAKTGPRMKWLRMRPVDITELDEVGRLGNDRDEDMGDQDATTIKTGKNGTKTATAGQRKKAAAKSRRNLPAADGANGTGQTAS</sequence>
<dbReference type="SMART" id="SM01085">
    <property type="entry name" value="CK_II_beta"/>
    <property type="match status" value="1"/>
</dbReference>
<comment type="function">
    <text evidence="2 4">Regulatory subunit of casein kinase II/CK2. As part of the kinase complex regulates the basal catalytic activity of the alpha subunit a constitutively active serine/threonine-protein kinase that phosphorylates a large number of substrates containing acidic residues C-terminal to the phosphorylated serine or threonine.</text>
</comment>
<dbReference type="PANTHER" id="PTHR11740:SF0">
    <property type="entry name" value="CASEIN KINASE II SUBUNIT BETA"/>
    <property type="match status" value="1"/>
</dbReference>
<accession>A0A8H3FT13</accession>
<evidence type="ECO:0000313" key="6">
    <source>
        <dbReference type="EMBL" id="CAF9930333.1"/>
    </source>
</evidence>
<protein>
    <recommendedName>
        <fullName evidence="4">Casein kinase II subunit beta</fullName>
        <shortName evidence="4">CK II beta</shortName>
    </recommendedName>
</protein>
<dbReference type="AlphaFoldDB" id="A0A8H3FT13"/>
<dbReference type="GO" id="GO:0019887">
    <property type="term" value="F:protein kinase regulator activity"/>
    <property type="evidence" value="ECO:0007669"/>
    <property type="project" value="InterPro"/>
</dbReference>
<comment type="caution">
    <text evidence="6">The sequence shown here is derived from an EMBL/GenBank/DDBJ whole genome shotgun (WGS) entry which is preliminary data.</text>
</comment>
<dbReference type="FunFam" id="2.20.25.20:FF:000001">
    <property type="entry name" value="Casein kinase II subunit beta"/>
    <property type="match status" value="1"/>
</dbReference>
<evidence type="ECO:0000256" key="5">
    <source>
        <dbReference type="SAM" id="MobiDB-lite"/>
    </source>
</evidence>
<feature type="region of interest" description="Disordered" evidence="5">
    <location>
        <begin position="340"/>
        <end position="396"/>
    </location>
</feature>
<reference evidence="6" key="1">
    <citation type="submission" date="2021-03" db="EMBL/GenBank/DDBJ databases">
        <authorList>
            <person name="Tagirdzhanova G."/>
        </authorList>
    </citation>
    <scope>NUCLEOTIDE SEQUENCE</scope>
</reference>
<dbReference type="Proteomes" id="UP000664169">
    <property type="component" value="Unassembled WGS sequence"/>
</dbReference>
<comment type="similarity">
    <text evidence="1 4">Belongs to the casein kinase 2 subunit beta family.</text>
</comment>
<evidence type="ECO:0000256" key="2">
    <source>
        <dbReference type="ARBA" id="ARBA00045899"/>
    </source>
</evidence>
<name>A0A8H3FT13_9LECA</name>
<comment type="subunit">
    <text evidence="3">Tetramer composed of two alpha chains, one beta chain and one beta' chain.</text>
</comment>
<evidence type="ECO:0000256" key="4">
    <source>
        <dbReference type="RuleBase" id="RU361268"/>
    </source>
</evidence>
<dbReference type="PANTHER" id="PTHR11740">
    <property type="entry name" value="CASEIN KINASE II SUBUNIT BETA"/>
    <property type="match status" value="1"/>
</dbReference>
<dbReference type="InterPro" id="IPR035991">
    <property type="entry name" value="Casein_kinase_II_beta-like"/>
</dbReference>
<evidence type="ECO:0000256" key="1">
    <source>
        <dbReference type="ARBA" id="ARBA00006941"/>
    </source>
</evidence>
<feature type="compositionally biased region" description="Low complexity" evidence="5">
    <location>
        <begin position="353"/>
        <end position="369"/>
    </location>
</feature>
<dbReference type="InterPro" id="IPR000704">
    <property type="entry name" value="Casein_kinase_II_reg-sub"/>
</dbReference>
<dbReference type="PRINTS" id="PR00472">
    <property type="entry name" value="CASNKINASEII"/>
</dbReference>
<proteinExistence type="inferred from homology"/>
<dbReference type="SUPFAM" id="SSF57798">
    <property type="entry name" value="Casein kinase II beta subunit"/>
    <property type="match status" value="1"/>
</dbReference>
<feature type="compositionally biased region" description="Basic residues" evidence="5">
    <location>
        <begin position="370"/>
        <end position="380"/>
    </location>
</feature>
<dbReference type="Gene3D" id="1.10.1820.10">
    <property type="entry name" value="protein kinase ck2 holoenzyme, chain C, domain 1"/>
    <property type="match status" value="1"/>
</dbReference>
<evidence type="ECO:0000256" key="3">
    <source>
        <dbReference type="ARBA" id="ARBA00062110"/>
    </source>
</evidence>
<dbReference type="Gene3D" id="2.20.25.20">
    <property type="match status" value="1"/>
</dbReference>